<dbReference type="AlphaFoldDB" id="A0A409XSJ5"/>
<organism evidence="7 8">
    <name type="scientific">Psilocybe cyanescens</name>
    <dbReference type="NCBI Taxonomy" id="93625"/>
    <lineage>
        <taxon>Eukaryota</taxon>
        <taxon>Fungi</taxon>
        <taxon>Dikarya</taxon>
        <taxon>Basidiomycota</taxon>
        <taxon>Agaricomycotina</taxon>
        <taxon>Agaricomycetes</taxon>
        <taxon>Agaricomycetidae</taxon>
        <taxon>Agaricales</taxon>
        <taxon>Agaricineae</taxon>
        <taxon>Strophariaceae</taxon>
        <taxon>Psilocybe</taxon>
    </lineage>
</organism>
<dbReference type="OrthoDB" id="422086at2759"/>
<accession>A0A409XSJ5</accession>
<dbReference type="GO" id="GO:0005789">
    <property type="term" value="C:endoplasmic reticulum membrane"/>
    <property type="evidence" value="ECO:0007669"/>
    <property type="project" value="UniProtKB-SubCell"/>
</dbReference>
<comment type="subcellular location">
    <subcellularLocation>
        <location evidence="5">Endoplasmic reticulum membrane</location>
        <topology evidence="5">Multi-pass membrane protein</topology>
    </subcellularLocation>
    <subcellularLocation>
        <location evidence="1">Membrane</location>
        <topology evidence="1">Multi-pass membrane protein</topology>
    </subcellularLocation>
</comment>
<comment type="caution">
    <text evidence="5">Lacks conserved residue(s) required for the propagation of feature annotation.</text>
</comment>
<comment type="catalytic activity">
    <reaction evidence="5">
        <text>[protein]-C-terminal S-[(2E,6E)-farnesyl]-L-cysteine + S-adenosyl-L-methionine = [protein]-C-terminal S-[(2E,6E)-farnesyl]-L-cysteine methyl ester + S-adenosyl-L-homocysteine</text>
        <dbReference type="Rhea" id="RHEA:21672"/>
        <dbReference type="Rhea" id="RHEA-COMP:12125"/>
        <dbReference type="Rhea" id="RHEA-COMP:12126"/>
        <dbReference type="ChEBI" id="CHEBI:57856"/>
        <dbReference type="ChEBI" id="CHEBI:59789"/>
        <dbReference type="ChEBI" id="CHEBI:90510"/>
        <dbReference type="ChEBI" id="CHEBI:90511"/>
        <dbReference type="EC" id="2.1.1.100"/>
    </reaction>
</comment>
<dbReference type="STRING" id="93625.A0A409XSJ5"/>
<name>A0A409XSJ5_PSICY</name>
<feature type="region of interest" description="Disordered" evidence="6">
    <location>
        <begin position="1"/>
        <end position="23"/>
    </location>
</feature>
<feature type="transmembrane region" description="Helical" evidence="5">
    <location>
        <begin position="44"/>
        <end position="72"/>
    </location>
</feature>
<dbReference type="InParanoid" id="A0A409XSJ5"/>
<comment type="caution">
    <text evidence="7">The sequence shown here is derived from an EMBL/GenBank/DDBJ whole genome shotgun (WGS) entry which is preliminary data.</text>
</comment>
<keyword evidence="3 5" id="KW-1133">Transmembrane helix</keyword>
<keyword evidence="8" id="KW-1185">Reference proteome</keyword>
<dbReference type="Gene3D" id="1.20.120.1630">
    <property type="match status" value="1"/>
</dbReference>
<dbReference type="EC" id="2.1.1.100" evidence="5"/>
<evidence type="ECO:0000256" key="2">
    <source>
        <dbReference type="ARBA" id="ARBA00022692"/>
    </source>
</evidence>
<keyword evidence="4 5" id="KW-0472">Membrane</keyword>
<keyword evidence="2 5" id="KW-0812">Transmembrane</keyword>
<evidence type="ECO:0000256" key="5">
    <source>
        <dbReference type="RuleBase" id="RU362022"/>
    </source>
</evidence>
<evidence type="ECO:0000313" key="7">
    <source>
        <dbReference type="EMBL" id="PPQ93792.1"/>
    </source>
</evidence>
<gene>
    <name evidence="7" type="ORF">CVT25_013501</name>
</gene>
<protein>
    <recommendedName>
        <fullName evidence="5">Protein-S-isoprenylcysteine O-methyltransferase</fullName>
        <ecNumber evidence="5">2.1.1.100</ecNumber>
    </recommendedName>
</protein>
<dbReference type="GO" id="GO:0004671">
    <property type="term" value="F:protein C-terminal S-isoprenylcysteine carboxyl O-methyltransferase activity"/>
    <property type="evidence" value="ECO:0007669"/>
    <property type="project" value="UniProtKB-EC"/>
</dbReference>
<evidence type="ECO:0000256" key="6">
    <source>
        <dbReference type="SAM" id="MobiDB-lite"/>
    </source>
</evidence>
<proteinExistence type="inferred from homology"/>
<dbReference type="Proteomes" id="UP000283269">
    <property type="component" value="Unassembled WGS sequence"/>
</dbReference>
<dbReference type="InterPro" id="IPR007269">
    <property type="entry name" value="ICMT_MeTrfase"/>
</dbReference>
<dbReference type="Pfam" id="PF04140">
    <property type="entry name" value="ICMT"/>
    <property type="match status" value="1"/>
</dbReference>
<comment type="similarity">
    <text evidence="5">Belongs to the class VI-like SAM-binding methyltransferase superfamily. Isoprenylcysteine carboxyl methyltransferase family.</text>
</comment>
<evidence type="ECO:0000256" key="1">
    <source>
        <dbReference type="ARBA" id="ARBA00004141"/>
    </source>
</evidence>
<evidence type="ECO:0000256" key="3">
    <source>
        <dbReference type="ARBA" id="ARBA00022989"/>
    </source>
</evidence>
<sequence>MAATIGFHKAATPPHPPPSAEESAPSTFLEIVLKPKIVPHMVTIICWYIALAEIVVILALEIPGIPLSGHILSLFVYNDKEKPLNIRPTYTFFLGTCMAIAGSSIRLACFRALGRLFTFEMSIRKNHRLVIDGPYSVVRHPASPFDGVWDTALAEQHMVVALLLRMSKEDEQLKKNFGREWNEWKNSVPYKLIPFVY</sequence>
<dbReference type="GO" id="GO:0032259">
    <property type="term" value="P:methylation"/>
    <property type="evidence" value="ECO:0007669"/>
    <property type="project" value="UniProtKB-KW"/>
</dbReference>
<evidence type="ECO:0000256" key="4">
    <source>
        <dbReference type="ARBA" id="ARBA00023136"/>
    </source>
</evidence>
<feature type="transmembrane region" description="Helical" evidence="5">
    <location>
        <begin position="92"/>
        <end position="114"/>
    </location>
</feature>
<evidence type="ECO:0000313" key="8">
    <source>
        <dbReference type="Proteomes" id="UP000283269"/>
    </source>
</evidence>
<dbReference type="EMBL" id="NHYD01000598">
    <property type="protein sequence ID" value="PPQ93792.1"/>
    <property type="molecule type" value="Genomic_DNA"/>
</dbReference>
<keyword evidence="5" id="KW-0256">Endoplasmic reticulum</keyword>
<reference evidence="7 8" key="1">
    <citation type="journal article" date="2018" name="Evol. Lett.">
        <title>Horizontal gene cluster transfer increased hallucinogenic mushroom diversity.</title>
        <authorList>
            <person name="Reynolds H.T."/>
            <person name="Vijayakumar V."/>
            <person name="Gluck-Thaler E."/>
            <person name="Korotkin H.B."/>
            <person name="Matheny P.B."/>
            <person name="Slot J.C."/>
        </authorList>
    </citation>
    <scope>NUCLEOTIDE SEQUENCE [LARGE SCALE GENOMIC DNA]</scope>
    <source>
        <strain evidence="7 8">2631</strain>
    </source>
</reference>
<keyword evidence="5" id="KW-0808">Transferase</keyword>
<keyword evidence="5" id="KW-0949">S-adenosyl-L-methionine</keyword>
<keyword evidence="5" id="KW-0489">Methyltransferase</keyword>